<feature type="compositionally biased region" description="Basic and acidic residues" evidence="6">
    <location>
        <begin position="218"/>
        <end position="255"/>
    </location>
</feature>
<evidence type="ECO:0000256" key="4">
    <source>
        <dbReference type="ARBA" id="ARBA00023163"/>
    </source>
</evidence>
<feature type="compositionally biased region" description="Basic and acidic residues" evidence="6">
    <location>
        <begin position="196"/>
        <end position="210"/>
    </location>
</feature>
<reference evidence="9 10" key="1">
    <citation type="journal article" date="2020" name="IScience">
        <title>Genome Sequencing of the Endangered Kingdonia uniflora (Circaeasteraceae, Ranunculales) Reveals Potential Mechanisms of Evolutionary Specialization.</title>
        <authorList>
            <person name="Sun Y."/>
            <person name="Deng T."/>
            <person name="Zhang A."/>
            <person name="Moore M.J."/>
            <person name="Landis J.B."/>
            <person name="Lin N."/>
            <person name="Zhang H."/>
            <person name="Zhang X."/>
            <person name="Huang J."/>
            <person name="Zhang X."/>
            <person name="Sun H."/>
            <person name="Wang H."/>
        </authorList>
    </citation>
    <scope>NUCLEOTIDE SEQUENCE [LARGE SCALE GENOMIC DNA]</scope>
    <source>
        <strain evidence="9">TB1705</strain>
        <tissue evidence="9">Leaf</tissue>
    </source>
</reference>
<evidence type="ECO:0000313" key="9">
    <source>
        <dbReference type="EMBL" id="KAF6169989.1"/>
    </source>
</evidence>
<dbReference type="InterPro" id="IPR016177">
    <property type="entry name" value="DNA-bd_dom_sf"/>
</dbReference>
<proteinExistence type="predicted"/>
<dbReference type="InterPro" id="IPR001739">
    <property type="entry name" value="Methyl_CpG_DNA-bd"/>
</dbReference>
<sequence>MSDVVFSLYISSVLFLLVLKLMLSNLLQYTPKKGGRGTPRKNEIVFISPTGLEIKNNRQLDQFLRSNPGGPSSSEFDWGTGDTPRRSARISEKSKATESPENEPPKKRERKSSSKNGGKEKKDNEDGKSEGAEEEEANATDGNETKASTDAVMKETEANITDGCETKKIMDVGMKEAEVNATDGDETKASMDVEMKDAGDTGDKTVKELDLGQVVDKGAMKPETDEKIEGEVVEEPAEKTEIQDTKDSDAEKGQTEKNQLPPAAEDNEVFTEPTHVPPESTEGEKNVKADEEAKAAEEEMAPGKENEMEGSIPNQQKESSQEVEEEFKDADQQKESNKEEEDEFKDAESSL</sequence>
<feature type="domain" description="MBD" evidence="8">
    <location>
        <begin position="37"/>
        <end position="83"/>
    </location>
</feature>
<comment type="caution">
    <text evidence="9">The sequence shown here is derived from an EMBL/GenBank/DDBJ whole genome shotgun (WGS) entry which is preliminary data.</text>
</comment>
<feature type="region of interest" description="Disordered" evidence="6">
    <location>
        <begin position="196"/>
        <end position="351"/>
    </location>
</feature>
<feature type="region of interest" description="Disordered" evidence="6">
    <location>
        <begin position="62"/>
        <end position="161"/>
    </location>
</feature>
<organism evidence="9 10">
    <name type="scientific">Kingdonia uniflora</name>
    <dbReference type="NCBI Taxonomy" id="39325"/>
    <lineage>
        <taxon>Eukaryota</taxon>
        <taxon>Viridiplantae</taxon>
        <taxon>Streptophyta</taxon>
        <taxon>Embryophyta</taxon>
        <taxon>Tracheophyta</taxon>
        <taxon>Spermatophyta</taxon>
        <taxon>Magnoliopsida</taxon>
        <taxon>Ranunculales</taxon>
        <taxon>Circaeasteraceae</taxon>
        <taxon>Kingdonia</taxon>
    </lineage>
</organism>
<keyword evidence="7" id="KW-1133">Transmembrane helix</keyword>
<dbReference type="PANTHER" id="PTHR33729">
    <property type="entry name" value="METHYL-CPG BINDING DOMAIN CONTAINING PROTEIN, EXPRESSED"/>
    <property type="match status" value="1"/>
</dbReference>
<evidence type="ECO:0000256" key="1">
    <source>
        <dbReference type="ARBA" id="ARBA00004123"/>
    </source>
</evidence>
<feature type="compositionally biased region" description="Basic and acidic residues" evidence="6">
    <location>
        <begin position="282"/>
        <end position="307"/>
    </location>
</feature>
<evidence type="ECO:0000256" key="5">
    <source>
        <dbReference type="ARBA" id="ARBA00023242"/>
    </source>
</evidence>
<dbReference type="AlphaFoldDB" id="A0A7J7NS55"/>
<keyword evidence="10" id="KW-1185">Reference proteome</keyword>
<keyword evidence="7" id="KW-0472">Membrane</keyword>
<dbReference type="EMBL" id="JACGCM010000622">
    <property type="protein sequence ID" value="KAF6169989.1"/>
    <property type="molecule type" value="Genomic_DNA"/>
</dbReference>
<feature type="compositionally biased region" description="Basic and acidic residues" evidence="6">
    <location>
        <begin position="83"/>
        <end position="106"/>
    </location>
</feature>
<name>A0A7J7NS55_9MAGN</name>
<dbReference type="OrthoDB" id="1435582at2759"/>
<accession>A0A7J7NS55</accession>
<keyword evidence="3" id="KW-0238">DNA-binding</keyword>
<keyword evidence="4" id="KW-0804">Transcription</keyword>
<evidence type="ECO:0000256" key="7">
    <source>
        <dbReference type="SAM" id="Phobius"/>
    </source>
</evidence>
<evidence type="ECO:0000256" key="3">
    <source>
        <dbReference type="ARBA" id="ARBA00023125"/>
    </source>
</evidence>
<dbReference type="GO" id="GO:0005634">
    <property type="term" value="C:nucleus"/>
    <property type="evidence" value="ECO:0007669"/>
    <property type="project" value="UniProtKB-SubCell"/>
</dbReference>
<keyword evidence="7" id="KW-0812">Transmembrane</keyword>
<dbReference type="InterPro" id="IPR039622">
    <property type="entry name" value="MBD10/11"/>
</dbReference>
<dbReference type="Proteomes" id="UP000541444">
    <property type="component" value="Unassembled WGS sequence"/>
</dbReference>
<dbReference type="PANTHER" id="PTHR33729:SF6">
    <property type="entry name" value="METHYL-CPG-BINDING DOMAIN-CONTAINING PROTEIN 11"/>
    <property type="match status" value="1"/>
</dbReference>
<evidence type="ECO:0000256" key="6">
    <source>
        <dbReference type="SAM" id="MobiDB-lite"/>
    </source>
</evidence>
<dbReference type="GO" id="GO:0003677">
    <property type="term" value="F:DNA binding"/>
    <property type="evidence" value="ECO:0007669"/>
    <property type="project" value="UniProtKB-KW"/>
</dbReference>
<gene>
    <name evidence="9" type="ORF">GIB67_034381</name>
</gene>
<keyword evidence="2" id="KW-0805">Transcription regulation</keyword>
<dbReference type="Pfam" id="PF01429">
    <property type="entry name" value="MBD"/>
    <property type="match status" value="1"/>
</dbReference>
<comment type="subcellular location">
    <subcellularLocation>
        <location evidence="1">Nucleus</location>
    </subcellularLocation>
</comment>
<dbReference type="SUPFAM" id="SSF54171">
    <property type="entry name" value="DNA-binding domain"/>
    <property type="match status" value="1"/>
</dbReference>
<dbReference type="Gene3D" id="3.30.890.10">
    <property type="entry name" value="Methyl-cpg-binding Protein 2, Chain A"/>
    <property type="match status" value="1"/>
</dbReference>
<keyword evidence="5" id="KW-0539">Nucleus</keyword>
<feature type="transmembrane region" description="Helical" evidence="7">
    <location>
        <begin position="6"/>
        <end position="23"/>
    </location>
</feature>
<evidence type="ECO:0000259" key="8">
    <source>
        <dbReference type="Pfam" id="PF01429"/>
    </source>
</evidence>
<protein>
    <recommendedName>
        <fullName evidence="8">MBD domain-containing protein</fullName>
    </recommendedName>
</protein>
<evidence type="ECO:0000313" key="10">
    <source>
        <dbReference type="Proteomes" id="UP000541444"/>
    </source>
</evidence>
<evidence type="ECO:0000256" key="2">
    <source>
        <dbReference type="ARBA" id="ARBA00023015"/>
    </source>
</evidence>
<feature type="compositionally biased region" description="Basic and acidic residues" evidence="6">
    <location>
        <begin position="117"/>
        <end position="131"/>
    </location>
</feature>